<dbReference type="EMBL" id="HBUE01162731">
    <property type="protein sequence ID" value="CAG6511123.1"/>
    <property type="molecule type" value="Transcribed_RNA"/>
</dbReference>
<evidence type="ECO:0000313" key="2">
    <source>
        <dbReference type="EMBL" id="CAG6511123.1"/>
    </source>
</evidence>
<protein>
    <submittedName>
        <fullName evidence="2">(northern house mosquito) hypothetical protein</fullName>
    </submittedName>
</protein>
<evidence type="ECO:0000256" key="1">
    <source>
        <dbReference type="SAM" id="MobiDB-lite"/>
    </source>
</evidence>
<dbReference type="EMBL" id="HBUE01267922">
    <property type="protein sequence ID" value="CAG6562528.1"/>
    <property type="molecule type" value="Transcribed_RNA"/>
</dbReference>
<dbReference type="AlphaFoldDB" id="A0A8D8GL33"/>
<feature type="compositionally biased region" description="Polar residues" evidence="1">
    <location>
        <begin position="114"/>
        <end position="128"/>
    </location>
</feature>
<proteinExistence type="predicted"/>
<name>A0A8D8GL33_CULPI</name>
<accession>A0A8D8GL33</accession>
<reference evidence="2" key="1">
    <citation type="submission" date="2021-05" db="EMBL/GenBank/DDBJ databases">
        <authorList>
            <person name="Alioto T."/>
            <person name="Alioto T."/>
            <person name="Gomez Garrido J."/>
        </authorList>
    </citation>
    <scope>NUCLEOTIDE SEQUENCE</scope>
</reference>
<feature type="region of interest" description="Disordered" evidence="1">
    <location>
        <begin position="108"/>
        <end position="128"/>
    </location>
</feature>
<sequence length="128" mass="14330">MLLPLAPNPNQSRSSMLYLSFVSVSVCTCIKYQFTSECVGVCVCVHFYLFALSKKKTKKNLKQFKDKNSCSSKISLSPPRSLSGQIKGAPLYFPSISRHFINFSFSSSRNSASTQARKYSEPKQSSQH</sequence>
<organism evidence="2">
    <name type="scientific">Culex pipiens</name>
    <name type="common">House mosquito</name>
    <dbReference type="NCBI Taxonomy" id="7175"/>
    <lineage>
        <taxon>Eukaryota</taxon>
        <taxon>Metazoa</taxon>
        <taxon>Ecdysozoa</taxon>
        <taxon>Arthropoda</taxon>
        <taxon>Hexapoda</taxon>
        <taxon>Insecta</taxon>
        <taxon>Pterygota</taxon>
        <taxon>Neoptera</taxon>
        <taxon>Endopterygota</taxon>
        <taxon>Diptera</taxon>
        <taxon>Nematocera</taxon>
        <taxon>Culicoidea</taxon>
        <taxon>Culicidae</taxon>
        <taxon>Culicinae</taxon>
        <taxon>Culicini</taxon>
        <taxon>Culex</taxon>
        <taxon>Culex</taxon>
    </lineage>
</organism>